<dbReference type="EMBL" id="JALHLG010000001">
    <property type="protein sequence ID" value="MCJ2185387.1"/>
    <property type="molecule type" value="Genomic_DNA"/>
</dbReference>
<protein>
    <submittedName>
        <fullName evidence="2">Tail fiber protein</fullName>
    </submittedName>
</protein>
<gene>
    <name evidence="2" type="ORF">MTR66_00995</name>
</gene>
<accession>A0ABT0BK03</accession>
<dbReference type="SUPFAM" id="SSF88874">
    <property type="entry name" value="Receptor-binding domain of short tail fibre protein gp12"/>
    <property type="match status" value="1"/>
</dbReference>
<sequence>MSVDPFFGEIDILPYTFTPEGYVACEGQFLPITQYQALYAVIGINFGGNGQTTMGVPKLTGRVPTCWGEAPGRLRQDIGEFGGLNSVSLHYTQMPPHNHTWTVVGEPNSNIDQQINYTMGLAKAIDDPAQPTIPMYLEQNPPGTPALDTRFSDEAISIYGQSIGHANMQPFLGLRFYMAVMGVFPSRS</sequence>
<dbReference type="Pfam" id="PF07484">
    <property type="entry name" value="Collar"/>
    <property type="match status" value="1"/>
</dbReference>
<dbReference type="Proteomes" id="UP001202281">
    <property type="component" value="Unassembled WGS sequence"/>
</dbReference>
<evidence type="ECO:0000313" key="2">
    <source>
        <dbReference type="EMBL" id="MCJ2185387.1"/>
    </source>
</evidence>
<keyword evidence="3" id="KW-1185">Reference proteome</keyword>
<evidence type="ECO:0000259" key="1">
    <source>
        <dbReference type="Pfam" id="PF07484"/>
    </source>
</evidence>
<organism evidence="2 3">
    <name type="scientific">Novosphingobium beihaiensis</name>
    <dbReference type="NCBI Taxonomy" id="2930389"/>
    <lineage>
        <taxon>Bacteria</taxon>
        <taxon>Pseudomonadati</taxon>
        <taxon>Pseudomonadota</taxon>
        <taxon>Alphaproteobacteria</taxon>
        <taxon>Sphingomonadales</taxon>
        <taxon>Sphingomonadaceae</taxon>
        <taxon>Novosphingobium</taxon>
    </lineage>
</organism>
<dbReference type="InterPro" id="IPR011083">
    <property type="entry name" value="Phage_tail_collar_dom"/>
</dbReference>
<reference evidence="2 3" key="1">
    <citation type="submission" date="2022-04" db="EMBL/GenBank/DDBJ databases">
        <title>Identification of a novel bacterium isolated from mangrove sediments.</title>
        <authorList>
            <person name="Pan X."/>
        </authorList>
    </citation>
    <scope>NUCLEOTIDE SEQUENCE [LARGE SCALE GENOMIC DNA]</scope>
    <source>
        <strain evidence="2 3">B2638</strain>
    </source>
</reference>
<evidence type="ECO:0000313" key="3">
    <source>
        <dbReference type="Proteomes" id="UP001202281"/>
    </source>
</evidence>
<dbReference type="Gene3D" id="3.90.1340.10">
    <property type="entry name" value="Phage tail collar domain"/>
    <property type="match status" value="1"/>
</dbReference>
<dbReference type="InterPro" id="IPR037053">
    <property type="entry name" value="Phage_tail_collar_dom_sf"/>
</dbReference>
<dbReference type="RefSeq" id="WP_243917125.1">
    <property type="nucleotide sequence ID" value="NZ_JALHLG010000001.1"/>
</dbReference>
<feature type="domain" description="Phage tail collar" evidence="1">
    <location>
        <begin position="8"/>
        <end position="64"/>
    </location>
</feature>
<comment type="caution">
    <text evidence="2">The sequence shown here is derived from an EMBL/GenBank/DDBJ whole genome shotgun (WGS) entry which is preliminary data.</text>
</comment>
<name>A0ABT0BK03_9SPHN</name>
<proteinExistence type="predicted"/>